<proteinExistence type="predicted"/>
<dbReference type="AlphaFoldDB" id="A0A517XS82"/>
<dbReference type="KEGG" id="uli:ETAA1_23170"/>
<protein>
    <submittedName>
        <fullName evidence="1">Uncharacterized protein</fullName>
    </submittedName>
</protein>
<dbReference type="OrthoDB" id="283774at2"/>
<keyword evidence="2" id="KW-1185">Reference proteome</keyword>
<reference evidence="1 2" key="1">
    <citation type="submission" date="2019-02" db="EMBL/GenBank/DDBJ databases">
        <title>Deep-cultivation of Planctomycetes and their phenomic and genomic characterization uncovers novel biology.</title>
        <authorList>
            <person name="Wiegand S."/>
            <person name="Jogler M."/>
            <person name="Boedeker C."/>
            <person name="Pinto D."/>
            <person name="Vollmers J."/>
            <person name="Rivas-Marin E."/>
            <person name="Kohn T."/>
            <person name="Peeters S.H."/>
            <person name="Heuer A."/>
            <person name="Rast P."/>
            <person name="Oberbeckmann S."/>
            <person name="Bunk B."/>
            <person name="Jeske O."/>
            <person name="Meyerdierks A."/>
            <person name="Storesund J.E."/>
            <person name="Kallscheuer N."/>
            <person name="Luecker S."/>
            <person name="Lage O.M."/>
            <person name="Pohl T."/>
            <person name="Merkel B.J."/>
            <person name="Hornburger P."/>
            <person name="Mueller R.-W."/>
            <person name="Bruemmer F."/>
            <person name="Labrenz M."/>
            <person name="Spormann A.M."/>
            <person name="Op den Camp H."/>
            <person name="Overmann J."/>
            <person name="Amann R."/>
            <person name="Jetten M.S.M."/>
            <person name="Mascher T."/>
            <person name="Medema M.H."/>
            <person name="Devos D.P."/>
            <person name="Kaster A.-K."/>
            <person name="Ovreas L."/>
            <person name="Rohde M."/>
            <person name="Galperin M.Y."/>
            <person name="Jogler C."/>
        </authorList>
    </citation>
    <scope>NUCLEOTIDE SEQUENCE [LARGE SCALE GENOMIC DNA]</scope>
    <source>
        <strain evidence="1 2">ETA_A1</strain>
    </source>
</reference>
<accession>A0A517XS82</accession>
<gene>
    <name evidence="1" type="ORF">ETAA1_23170</name>
</gene>
<sequence length="96" mass="10388">MSMPPYPVRCYAPGCPELAAYKVAAHWSDGLTDELKTYSLACPACLPQLLAVARLKRAACRLAPGETLDEPGVYQLCRGGRDHSLARRPDLETGAD</sequence>
<dbReference type="Proteomes" id="UP000319576">
    <property type="component" value="Chromosome"/>
</dbReference>
<evidence type="ECO:0000313" key="2">
    <source>
        <dbReference type="Proteomes" id="UP000319576"/>
    </source>
</evidence>
<evidence type="ECO:0000313" key="1">
    <source>
        <dbReference type="EMBL" id="QDU20365.1"/>
    </source>
</evidence>
<organism evidence="1 2">
    <name type="scientific">Urbifossiella limnaea</name>
    <dbReference type="NCBI Taxonomy" id="2528023"/>
    <lineage>
        <taxon>Bacteria</taxon>
        <taxon>Pseudomonadati</taxon>
        <taxon>Planctomycetota</taxon>
        <taxon>Planctomycetia</taxon>
        <taxon>Gemmatales</taxon>
        <taxon>Gemmataceae</taxon>
        <taxon>Urbifossiella</taxon>
    </lineage>
</organism>
<dbReference type="EMBL" id="CP036273">
    <property type="protein sequence ID" value="QDU20365.1"/>
    <property type="molecule type" value="Genomic_DNA"/>
</dbReference>
<dbReference type="RefSeq" id="WP_145237788.1">
    <property type="nucleotide sequence ID" value="NZ_CP036273.1"/>
</dbReference>
<name>A0A517XS82_9BACT</name>